<dbReference type="InterPro" id="IPR019257">
    <property type="entry name" value="MeTrfase_dom"/>
</dbReference>
<evidence type="ECO:0000256" key="1">
    <source>
        <dbReference type="ARBA" id="ARBA00022603"/>
    </source>
</evidence>
<keyword evidence="2 4" id="KW-0808">Transferase</keyword>
<dbReference type="PANTHER" id="PTHR43397:SF1">
    <property type="entry name" value="ERGOTHIONEINE BIOSYNTHESIS PROTEIN 1"/>
    <property type="match status" value="1"/>
</dbReference>
<evidence type="ECO:0000313" key="5">
    <source>
        <dbReference type="Proteomes" id="UP000722336"/>
    </source>
</evidence>
<proteinExistence type="predicted"/>
<dbReference type="PANTHER" id="PTHR43397">
    <property type="entry name" value="ERGOTHIONEINE BIOSYNTHESIS PROTEIN 1"/>
    <property type="match status" value="1"/>
</dbReference>
<comment type="caution">
    <text evidence="4">The sequence shown here is derived from an EMBL/GenBank/DDBJ whole genome shotgun (WGS) entry which is preliminary data.</text>
</comment>
<dbReference type="NCBIfam" id="TIGR03438">
    <property type="entry name" value="egtD_ergothio"/>
    <property type="match status" value="1"/>
</dbReference>
<reference evidence="4 5" key="1">
    <citation type="submission" date="2021-04" db="EMBL/GenBank/DDBJ databases">
        <authorList>
            <person name="Pira H."/>
            <person name="Risdian C."/>
            <person name="Wink J."/>
        </authorList>
    </citation>
    <scope>NUCLEOTIDE SEQUENCE [LARGE SCALE GENOMIC DNA]</scope>
    <source>
        <strain evidence="4 5">WHA3</strain>
    </source>
</reference>
<feature type="domain" description="Histidine-specific methyltransferase SAM-dependent" evidence="3">
    <location>
        <begin position="3"/>
        <end position="292"/>
    </location>
</feature>
<dbReference type="InterPro" id="IPR017804">
    <property type="entry name" value="MeTrfase_EgtD-like"/>
</dbReference>
<evidence type="ECO:0000256" key="2">
    <source>
        <dbReference type="ARBA" id="ARBA00022679"/>
    </source>
</evidence>
<dbReference type="PIRSF" id="PIRSF018005">
    <property type="entry name" value="UCP018005"/>
    <property type="match status" value="1"/>
</dbReference>
<gene>
    <name evidence="4" type="primary">egtD</name>
    <name evidence="4" type="ORF">KCG44_02050</name>
</gene>
<dbReference type="GO" id="GO:0052706">
    <property type="term" value="F:L-histidine N(alpha)-methyltransferase activity"/>
    <property type="evidence" value="ECO:0007669"/>
    <property type="project" value="UniProtKB-EC"/>
</dbReference>
<evidence type="ECO:0000313" key="4">
    <source>
        <dbReference type="EMBL" id="MBV7255562.1"/>
    </source>
</evidence>
<protein>
    <submittedName>
        <fullName evidence="4">L-histidine N(Alpha)-methyltransferase</fullName>
        <ecNumber evidence="4">2.1.1.44</ecNumber>
    </submittedName>
</protein>
<dbReference type="Pfam" id="PF10017">
    <property type="entry name" value="Methyltransf_33"/>
    <property type="match status" value="1"/>
</dbReference>
<dbReference type="GO" id="GO:0032259">
    <property type="term" value="P:methylation"/>
    <property type="evidence" value="ECO:0007669"/>
    <property type="project" value="UniProtKB-KW"/>
</dbReference>
<name>A0ABS6SAX4_9SPHN</name>
<keyword evidence="1 4" id="KW-0489">Methyltransferase</keyword>
<keyword evidence="5" id="KW-1185">Reference proteome</keyword>
<organism evidence="4 5">
    <name type="scientific">Pacificimonas pallii</name>
    <dbReference type="NCBI Taxonomy" id="2827236"/>
    <lineage>
        <taxon>Bacteria</taxon>
        <taxon>Pseudomonadati</taxon>
        <taxon>Pseudomonadota</taxon>
        <taxon>Alphaproteobacteria</taxon>
        <taxon>Sphingomonadales</taxon>
        <taxon>Sphingosinicellaceae</taxon>
        <taxon>Pacificimonas</taxon>
    </lineage>
</organism>
<dbReference type="Proteomes" id="UP000722336">
    <property type="component" value="Unassembled WGS sequence"/>
</dbReference>
<dbReference type="EMBL" id="JAGSPA010000001">
    <property type="protein sequence ID" value="MBV7255562.1"/>
    <property type="molecule type" value="Genomic_DNA"/>
</dbReference>
<dbReference type="EC" id="2.1.1.44" evidence="4"/>
<sequence>MARAQKEIPARFLYDQRGSELFEQITGLDEYYLTRTEIGLIEAHGAEIGGHVGRGLTLVEFGSGSSAKTPPFLRAIGAAAYVPIDISAGFLTQAAADVRAAVPGLSVHPLAGDFTKALTLPADVADTPKLGFFPGSTIGNMTAAEAVDLLRAFRETLGKNAPLVIGIDLKKSADILEPAYDDSRGVTAEFITGILRRLRDDLGADLRREDWSYRSFWNADRGRIEMHVRADVDTSIALGEDRWTIAAGETLHISNSHKYSVEESAILARASGFQQVKCWTDPDALFSLQLWRMLPEDLSW</sequence>
<dbReference type="InterPro" id="IPR051128">
    <property type="entry name" value="EgtD_Methyltrsf_superfamily"/>
</dbReference>
<dbReference type="InterPro" id="IPR035094">
    <property type="entry name" value="EgtD"/>
</dbReference>
<accession>A0ABS6SAX4</accession>
<evidence type="ECO:0000259" key="3">
    <source>
        <dbReference type="Pfam" id="PF10017"/>
    </source>
</evidence>